<reference evidence="1" key="2">
    <citation type="journal article" date="2015" name="Fish Shellfish Immunol.">
        <title>Early steps in the European eel (Anguilla anguilla)-Vibrio vulnificus interaction in the gills: Role of the RtxA13 toxin.</title>
        <authorList>
            <person name="Callol A."/>
            <person name="Pajuelo D."/>
            <person name="Ebbesson L."/>
            <person name="Teles M."/>
            <person name="MacKenzie S."/>
            <person name="Amaro C."/>
        </authorList>
    </citation>
    <scope>NUCLEOTIDE SEQUENCE</scope>
</reference>
<sequence length="82" mass="9732">MTVHMEPHKLCSVSLREGTNLFIMIRVNVIFQHYELNKMNLLSPPSFKQRMFSFSLSHRANDGCLYVFDREQNKRTLKVRCV</sequence>
<dbReference type="EMBL" id="GBXM01046732">
    <property type="protein sequence ID" value="JAH61845.1"/>
    <property type="molecule type" value="Transcribed_RNA"/>
</dbReference>
<reference evidence="1" key="1">
    <citation type="submission" date="2014-11" db="EMBL/GenBank/DDBJ databases">
        <authorList>
            <person name="Amaro Gonzalez C."/>
        </authorList>
    </citation>
    <scope>NUCLEOTIDE SEQUENCE</scope>
</reference>
<dbReference type="AlphaFoldDB" id="A0A0E9U9L2"/>
<proteinExistence type="predicted"/>
<accession>A0A0E9U9L2</accession>
<protein>
    <submittedName>
        <fullName evidence="1">Uncharacterized protein</fullName>
    </submittedName>
</protein>
<name>A0A0E9U9L2_ANGAN</name>
<organism evidence="1">
    <name type="scientific">Anguilla anguilla</name>
    <name type="common">European freshwater eel</name>
    <name type="synonym">Muraena anguilla</name>
    <dbReference type="NCBI Taxonomy" id="7936"/>
    <lineage>
        <taxon>Eukaryota</taxon>
        <taxon>Metazoa</taxon>
        <taxon>Chordata</taxon>
        <taxon>Craniata</taxon>
        <taxon>Vertebrata</taxon>
        <taxon>Euteleostomi</taxon>
        <taxon>Actinopterygii</taxon>
        <taxon>Neopterygii</taxon>
        <taxon>Teleostei</taxon>
        <taxon>Anguilliformes</taxon>
        <taxon>Anguillidae</taxon>
        <taxon>Anguilla</taxon>
    </lineage>
</organism>
<evidence type="ECO:0000313" key="1">
    <source>
        <dbReference type="EMBL" id="JAH61845.1"/>
    </source>
</evidence>